<dbReference type="Pfam" id="PF00583">
    <property type="entry name" value="Acetyltransf_1"/>
    <property type="match status" value="1"/>
</dbReference>
<dbReference type="InterPro" id="IPR051016">
    <property type="entry name" value="Diverse_Substrate_AcTransf"/>
</dbReference>
<keyword evidence="2" id="KW-0012">Acyltransferase</keyword>
<feature type="domain" description="N-acetyltransferase" evidence="3">
    <location>
        <begin position="11"/>
        <end position="159"/>
    </location>
</feature>
<proteinExistence type="predicted"/>
<dbReference type="RefSeq" id="WP_107153939.1">
    <property type="nucleotide sequence ID" value="NZ_PYUC01000020.1"/>
</dbReference>
<dbReference type="InterPro" id="IPR016181">
    <property type="entry name" value="Acyl_CoA_acyltransferase"/>
</dbReference>
<dbReference type="AlphaFoldDB" id="A0A2T3XLD3"/>
<dbReference type="PROSITE" id="PS51186">
    <property type="entry name" value="GNAT"/>
    <property type="match status" value="1"/>
</dbReference>
<dbReference type="SUPFAM" id="SSF55729">
    <property type="entry name" value="Acyl-CoA N-acyltransferases (Nat)"/>
    <property type="match status" value="1"/>
</dbReference>
<protein>
    <submittedName>
        <fullName evidence="4">GNAT family N-acetyltransferase</fullName>
    </submittedName>
</protein>
<dbReference type="Gene3D" id="3.40.630.30">
    <property type="match status" value="1"/>
</dbReference>
<dbReference type="InterPro" id="IPR000182">
    <property type="entry name" value="GNAT_dom"/>
</dbReference>
<accession>A0A2T3XLD3</accession>
<dbReference type="Proteomes" id="UP000240638">
    <property type="component" value="Unassembled WGS sequence"/>
</dbReference>
<keyword evidence="1 4" id="KW-0808">Transferase</keyword>
<gene>
    <name evidence="4" type="ORF">C9I57_28690</name>
</gene>
<dbReference type="PANTHER" id="PTHR10545:SF42">
    <property type="entry name" value="ACETYLTRANSFERASE"/>
    <property type="match status" value="1"/>
</dbReference>
<comment type="caution">
    <text evidence="4">The sequence shown here is derived from an EMBL/GenBank/DDBJ whole genome shotgun (WGS) entry which is preliminary data.</text>
</comment>
<dbReference type="CDD" id="cd04301">
    <property type="entry name" value="NAT_SF"/>
    <property type="match status" value="1"/>
</dbReference>
<evidence type="ECO:0000259" key="3">
    <source>
        <dbReference type="PROSITE" id="PS51186"/>
    </source>
</evidence>
<evidence type="ECO:0000313" key="5">
    <source>
        <dbReference type="Proteomes" id="UP000240638"/>
    </source>
</evidence>
<name>A0A2T3XLD3_9BURK</name>
<sequence length="159" mass="18308">MNASLTTDAPLIVRPIEASDFDRWLPLWDGYNRFYGRFGDTALPREITNLTWSRFFDGYEPMHAFVAQRGEALVGLVHFLYHRSTTLAGPICYLQDLFTLESERGKGVGRALIEAVYAEARAARAERVYWHTHETNHTAMRLYDSVADKPGFVMYRRSL</sequence>
<dbReference type="GO" id="GO:0008080">
    <property type="term" value="F:N-acetyltransferase activity"/>
    <property type="evidence" value="ECO:0007669"/>
    <property type="project" value="TreeGrafter"/>
</dbReference>
<organism evidence="4 5">
    <name type="scientific">Trinickia symbiotica</name>
    <dbReference type="NCBI Taxonomy" id="863227"/>
    <lineage>
        <taxon>Bacteria</taxon>
        <taxon>Pseudomonadati</taxon>
        <taxon>Pseudomonadota</taxon>
        <taxon>Betaproteobacteria</taxon>
        <taxon>Burkholderiales</taxon>
        <taxon>Burkholderiaceae</taxon>
        <taxon>Trinickia</taxon>
    </lineage>
</organism>
<dbReference type="EMBL" id="PYUC01000020">
    <property type="protein sequence ID" value="PTB17336.1"/>
    <property type="molecule type" value="Genomic_DNA"/>
</dbReference>
<reference evidence="4 5" key="1">
    <citation type="submission" date="2018-03" db="EMBL/GenBank/DDBJ databases">
        <title>Whole genome analyses suggest that Burkholderia sensu lato contains two further novel genera in the rhizoxinica-symbiotica group Mycetohabitans gen. nov., and Trinickia gen. nov.: implications for the evolution of diazotrophy and nodulation in the Burkholderiaceae.</title>
        <authorList>
            <person name="Estrada De Los Santos P."/>
            <person name="Palmer M."/>
            <person name="Chavez-Ramirez B."/>
            <person name="Steenkamp E.T."/>
            <person name="Hirsch A.M."/>
            <person name="Manyaka P."/>
            <person name="Maluk M."/>
            <person name="Lafos M."/>
            <person name="Crook M."/>
            <person name="Gross E."/>
            <person name="Simon M.F."/>
            <person name="Bueno Dos Reis Junior F."/>
            <person name="Poole P.S."/>
            <person name="Venter S.N."/>
            <person name="James E.K."/>
        </authorList>
    </citation>
    <scope>NUCLEOTIDE SEQUENCE [LARGE SCALE GENOMIC DNA]</scope>
    <source>
        <strain evidence="4 5">JPY-366</strain>
    </source>
</reference>
<evidence type="ECO:0000313" key="4">
    <source>
        <dbReference type="EMBL" id="PTB17336.1"/>
    </source>
</evidence>
<evidence type="ECO:0000256" key="1">
    <source>
        <dbReference type="ARBA" id="ARBA00022679"/>
    </source>
</evidence>
<evidence type="ECO:0000256" key="2">
    <source>
        <dbReference type="ARBA" id="ARBA00023315"/>
    </source>
</evidence>
<dbReference type="PANTHER" id="PTHR10545">
    <property type="entry name" value="DIAMINE N-ACETYLTRANSFERASE"/>
    <property type="match status" value="1"/>
</dbReference>